<dbReference type="FunFam" id="3.30.160.60:FF:000478">
    <property type="entry name" value="Zinc finger protein 133"/>
    <property type="match status" value="2"/>
</dbReference>
<evidence type="ECO:0000256" key="1">
    <source>
        <dbReference type="ARBA" id="ARBA00004123"/>
    </source>
</evidence>
<dbReference type="FunFam" id="3.30.160.60:FF:000052">
    <property type="entry name" value="zinc finger protein 546 isoform X1"/>
    <property type="match status" value="1"/>
</dbReference>
<dbReference type="SUPFAM" id="SSF57667">
    <property type="entry name" value="beta-beta-alpha zinc fingers"/>
    <property type="match status" value="5"/>
</dbReference>
<evidence type="ECO:0000256" key="8">
    <source>
        <dbReference type="ARBA" id="ARBA00023125"/>
    </source>
</evidence>
<comment type="subcellular location">
    <subcellularLocation>
        <location evidence="1">Nucleus</location>
    </subcellularLocation>
</comment>
<feature type="domain" description="C2H2-type" evidence="13">
    <location>
        <begin position="244"/>
        <end position="271"/>
    </location>
</feature>
<feature type="domain" description="C2H2-type" evidence="13">
    <location>
        <begin position="356"/>
        <end position="383"/>
    </location>
</feature>
<dbReference type="Pfam" id="PF00096">
    <property type="entry name" value="zf-C2H2"/>
    <property type="match status" value="7"/>
</dbReference>
<feature type="domain" description="C2H2-type" evidence="13">
    <location>
        <begin position="440"/>
        <end position="467"/>
    </location>
</feature>
<dbReference type="FunFam" id="3.30.160.60:FF:001437">
    <property type="entry name" value="Zinc finger protein 594"/>
    <property type="match status" value="1"/>
</dbReference>
<dbReference type="Pfam" id="PF13912">
    <property type="entry name" value="zf-C2H2_6"/>
    <property type="match status" value="1"/>
</dbReference>
<keyword evidence="7" id="KW-0805">Transcription regulation</keyword>
<keyword evidence="4" id="KW-0677">Repeat</keyword>
<feature type="region of interest" description="Disordered" evidence="12">
    <location>
        <begin position="173"/>
        <end position="211"/>
    </location>
</feature>
<dbReference type="PROSITE" id="PS00028">
    <property type="entry name" value="ZINC_FINGER_C2H2_1"/>
    <property type="match status" value="8"/>
</dbReference>
<dbReference type="PROSITE" id="PS50157">
    <property type="entry name" value="ZINC_FINGER_C2H2_2"/>
    <property type="match status" value="9"/>
</dbReference>
<dbReference type="GO" id="GO:0000978">
    <property type="term" value="F:RNA polymerase II cis-regulatory region sequence-specific DNA binding"/>
    <property type="evidence" value="ECO:0007669"/>
    <property type="project" value="TreeGrafter"/>
</dbReference>
<dbReference type="FunFam" id="3.30.160.60:FF:000358">
    <property type="entry name" value="zinc finger protein 24"/>
    <property type="match status" value="1"/>
</dbReference>
<dbReference type="Proteomes" id="UP000829720">
    <property type="component" value="Unassembled WGS sequence"/>
</dbReference>
<dbReference type="SMART" id="SM00355">
    <property type="entry name" value="ZnF_C2H2"/>
    <property type="match status" value="9"/>
</dbReference>
<organism evidence="14 15">
    <name type="scientific">Albula goreensis</name>
    <dbReference type="NCBI Taxonomy" id="1534307"/>
    <lineage>
        <taxon>Eukaryota</taxon>
        <taxon>Metazoa</taxon>
        <taxon>Chordata</taxon>
        <taxon>Craniata</taxon>
        <taxon>Vertebrata</taxon>
        <taxon>Euteleostomi</taxon>
        <taxon>Actinopterygii</taxon>
        <taxon>Neopterygii</taxon>
        <taxon>Teleostei</taxon>
        <taxon>Albuliformes</taxon>
        <taxon>Albulidae</taxon>
        <taxon>Albula</taxon>
    </lineage>
</organism>
<dbReference type="GO" id="GO:0002682">
    <property type="term" value="P:regulation of immune system process"/>
    <property type="evidence" value="ECO:0007669"/>
    <property type="project" value="TreeGrafter"/>
</dbReference>
<feature type="domain" description="C2H2-type" evidence="13">
    <location>
        <begin position="412"/>
        <end position="439"/>
    </location>
</feature>
<dbReference type="AlphaFoldDB" id="A0A8T3CWT8"/>
<reference evidence="14" key="1">
    <citation type="submission" date="2021-01" db="EMBL/GenBank/DDBJ databases">
        <authorList>
            <person name="Zahm M."/>
            <person name="Roques C."/>
            <person name="Cabau C."/>
            <person name="Klopp C."/>
            <person name="Donnadieu C."/>
            <person name="Jouanno E."/>
            <person name="Lampietro C."/>
            <person name="Louis A."/>
            <person name="Herpin A."/>
            <person name="Echchiki A."/>
            <person name="Berthelot C."/>
            <person name="Parey E."/>
            <person name="Roest-Crollius H."/>
            <person name="Braasch I."/>
            <person name="Postlethwait J."/>
            <person name="Bobe J."/>
            <person name="Montfort J."/>
            <person name="Bouchez O."/>
            <person name="Begum T."/>
            <person name="Mejri S."/>
            <person name="Adams A."/>
            <person name="Chen W.-J."/>
            <person name="Guiguen Y."/>
        </authorList>
    </citation>
    <scope>NUCLEOTIDE SEQUENCE</scope>
    <source>
        <tissue evidence="14">Blood</tissue>
    </source>
</reference>
<evidence type="ECO:0000256" key="7">
    <source>
        <dbReference type="ARBA" id="ARBA00023015"/>
    </source>
</evidence>
<evidence type="ECO:0000313" key="14">
    <source>
        <dbReference type="EMBL" id="KAI1888746.1"/>
    </source>
</evidence>
<dbReference type="FunFam" id="3.30.160.60:FF:001343">
    <property type="entry name" value="Zinc finger protein 568"/>
    <property type="match status" value="1"/>
</dbReference>
<dbReference type="InterPro" id="IPR013087">
    <property type="entry name" value="Znf_C2H2_type"/>
</dbReference>
<feature type="domain" description="C2H2-type" evidence="13">
    <location>
        <begin position="384"/>
        <end position="411"/>
    </location>
</feature>
<evidence type="ECO:0000256" key="6">
    <source>
        <dbReference type="ARBA" id="ARBA00022833"/>
    </source>
</evidence>
<keyword evidence="10" id="KW-0539">Nucleus</keyword>
<keyword evidence="5 11" id="KW-0863">Zinc-finger</keyword>
<dbReference type="GO" id="GO:0001817">
    <property type="term" value="P:regulation of cytokine production"/>
    <property type="evidence" value="ECO:0007669"/>
    <property type="project" value="TreeGrafter"/>
</dbReference>
<dbReference type="GO" id="GO:0001227">
    <property type="term" value="F:DNA-binding transcription repressor activity, RNA polymerase II-specific"/>
    <property type="evidence" value="ECO:0007669"/>
    <property type="project" value="TreeGrafter"/>
</dbReference>
<dbReference type="EMBL" id="JAERUA010000016">
    <property type="protein sequence ID" value="KAI1888746.1"/>
    <property type="molecule type" value="Genomic_DNA"/>
</dbReference>
<dbReference type="PANTHER" id="PTHR24399">
    <property type="entry name" value="ZINC FINGER AND BTB DOMAIN-CONTAINING"/>
    <property type="match status" value="1"/>
</dbReference>
<feature type="compositionally biased region" description="Basic and acidic residues" evidence="12">
    <location>
        <begin position="79"/>
        <end position="93"/>
    </location>
</feature>
<keyword evidence="8" id="KW-0238">DNA-binding</keyword>
<sequence length="471" mass="53105">MIRKTCNGGAMKTEPVMASTEYTGVELRSGVIKSEDAEQSVERKPILSNIKEEGDESGERQSEEVKREDGVKDEEMDGYEWKKEKERDEQRETNVLEQMPQTDKVLKMEEITQCKHQEEQGLTSVCTLPELKPHIGPSLGSPSVSSTEGSAGQSEVFAYSHHDLHIEKVQPEEYSGTLGENGAENPLPPSSTHQHPTPPKTLPTPTQSSTGTLVTHTCSECGKSFKCKSILTTHMRSHTGERPFQCAQCGKSFKSKTILTAHQYFHTEERPYHCSLCGKSFKSAANLSTHQQIHRDECRFQCSYCGKSFRCKSYLRVHQRIHTDERRYQCSQCGKSFHQAGSLTVHQRIHTGERPYQCTKCGKSFVSTTGLAVHQSTHLGESLYPCTQCGKTFRLTTDLEVHQRIHTGERPYHCSSCGKSFRSTKHLRIHQRVHTGDYSFHCFQCGKGFIEANSLIEHQQICTEDFPPLSS</sequence>
<feature type="region of interest" description="Disordered" evidence="12">
    <location>
        <begin position="33"/>
        <end position="93"/>
    </location>
</feature>
<keyword evidence="3" id="KW-0479">Metal-binding</keyword>
<keyword evidence="6" id="KW-0862">Zinc</keyword>
<dbReference type="OrthoDB" id="10050330at2759"/>
<evidence type="ECO:0000256" key="9">
    <source>
        <dbReference type="ARBA" id="ARBA00023163"/>
    </source>
</evidence>
<evidence type="ECO:0000256" key="2">
    <source>
        <dbReference type="ARBA" id="ARBA00006991"/>
    </source>
</evidence>
<dbReference type="InterPro" id="IPR036236">
    <property type="entry name" value="Znf_C2H2_sf"/>
</dbReference>
<dbReference type="GO" id="GO:0008270">
    <property type="term" value="F:zinc ion binding"/>
    <property type="evidence" value="ECO:0007669"/>
    <property type="project" value="UniProtKB-KW"/>
</dbReference>
<comment type="similarity">
    <text evidence="2">Belongs to the krueppel C2H2-type zinc-finger protein family.</text>
</comment>
<dbReference type="GO" id="GO:0005654">
    <property type="term" value="C:nucleoplasm"/>
    <property type="evidence" value="ECO:0007669"/>
    <property type="project" value="TreeGrafter"/>
</dbReference>
<evidence type="ECO:0000256" key="11">
    <source>
        <dbReference type="PROSITE-ProRule" id="PRU00042"/>
    </source>
</evidence>
<evidence type="ECO:0000256" key="10">
    <source>
        <dbReference type="ARBA" id="ARBA00023242"/>
    </source>
</evidence>
<feature type="domain" description="C2H2-type" evidence="13">
    <location>
        <begin position="272"/>
        <end position="299"/>
    </location>
</feature>
<feature type="domain" description="C2H2-type" evidence="13">
    <location>
        <begin position="328"/>
        <end position="355"/>
    </location>
</feature>
<gene>
    <name evidence="14" type="ORF">AGOR_G00171900</name>
</gene>
<feature type="compositionally biased region" description="Basic and acidic residues" evidence="12">
    <location>
        <begin position="33"/>
        <end position="45"/>
    </location>
</feature>
<evidence type="ECO:0000256" key="12">
    <source>
        <dbReference type="SAM" id="MobiDB-lite"/>
    </source>
</evidence>
<name>A0A8T3CWT8_9TELE</name>
<comment type="caution">
    <text evidence="14">The sequence shown here is derived from an EMBL/GenBank/DDBJ whole genome shotgun (WGS) entry which is preliminary data.</text>
</comment>
<feature type="domain" description="C2H2-type" evidence="13">
    <location>
        <begin position="300"/>
        <end position="327"/>
    </location>
</feature>
<evidence type="ECO:0000256" key="5">
    <source>
        <dbReference type="ARBA" id="ARBA00022771"/>
    </source>
</evidence>
<keyword evidence="15" id="KW-1185">Reference proteome</keyword>
<proteinExistence type="inferred from homology"/>
<dbReference type="FunFam" id="3.30.160.60:FF:002343">
    <property type="entry name" value="Zinc finger protein 33A"/>
    <property type="match status" value="1"/>
</dbReference>
<feature type="compositionally biased region" description="Basic and acidic residues" evidence="12">
    <location>
        <begin position="57"/>
        <end position="70"/>
    </location>
</feature>
<evidence type="ECO:0000256" key="4">
    <source>
        <dbReference type="ARBA" id="ARBA00022737"/>
    </source>
</evidence>
<evidence type="ECO:0000256" key="3">
    <source>
        <dbReference type="ARBA" id="ARBA00022723"/>
    </source>
</evidence>
<protein>
    <recommendedName>
        <fullName evidence="13">C2H2-type domain-containing protein</fullName>
    </recommendedName>
</protein>
<dbReference type="Gene3D" id="3.30.160.60">
    <property type="entry name" value="Classic Zinc Finger"/>
    <property type="match status" value="9"/>
</dbReference>
<evidence type="ECO:0000259" key="13">
    <source>
        <dbReference type="PROSITE" id="PS50157"/>
    </source>
</evidence>
<evidence type="ECO:0000313" key="15">
    <source>
        <dbReference type="Proteomes" id="UP000829720"/>
    </source>
</evidence>
<feature type="domain" description="C2H2-type" evidence="13">
    <location>
        <begin position="216"/>
        <end position="243"/>
    </location>
</feature>
<accession>A0A8T3CWT8</accession>
<keyword evidence="9" id="KW-0804">Transcription</keyword>
<dbReference type="PANTHER" id="PTHR24399:SF54">
    <property type="entry name" value="GASTRULA ZINC FINGER PROTEIN XLCGF26.1-LIKE-RELATED"/>
    <property type="match status" value="1"/>
</dbReference>
<dbReference type="FunFam" id="3.30.160.60:FF:000557">
    <property type="entry name" value="zinc finger and SCAN domain-containing protein 29"/>
    <property type="match status" value="1"/>
</dbReference>